<name>A0A451BSY3_9GAMM</name>
<sequence length="137" mass="16599">MVIDKEKTEKEIKAEMRQKMREDVLTDYGYDDTYNIALLKKHVDLFYPDELPVKVSRRIDNKLLNFAYSLDKTRSNRLMEFLEEHGLIEELDRYPQRPVDADIFSVRWNYLNKKITRRRAIDLLRKIAPRRVRPDLK</sequence>
<gene>
    <name evidence="1" type="ORF">BECKSD772D_GA0070982_13662</name>
</gene>
<dbReference type="AlphaFoldDB" id="A0A451BSY3"/>
<organism evidence="1">
    <name type="scientific">Candidatus Kentrum sp. SD</name>
    <dbReference type="NCBI Taxonomy" id="2126332"/>
    <lineage>
        <taxon>Bacteria</taxon>
        <taxon>Pseudomonadati</taxon>
        <taxon>Pseudomonadota</taxon>
        <taxon>Gammaproteobacteria</taxon>
        <taxon>Candidatus Kentrum</taxon>
    </lineage>
</organism>
<evidence type="ECO:0000313" key="1">
    <source>
        <dbReference type="EMBL" id="VFK81409.1"/>
    </source>
</evidence>
<accession>A0A451BSY3</accession>
<dbReference type="EMBL" id="CAADHB010000366">
    <property type="protein sequence ID" value="VFK81409.1"/>
    <property type="molecule type" value="Genomic_DNA"/>
</dbReference>
<protein>
    <submittedName>
        <fullName evidence="1">Uncharacterized protein</fullName>
    </submittedName>
</protein>
<proteinExistence type="predicted"/>
<reference evidence="1" key="1">
    <citation type="submission" date="2019-02" db="EMBL/GenBank/DDBJ databases">
        <authorList>
            <person name="Gruber-Vodicka R. H."/>
            <person name="Seah K. B. B."/>
        </authorList>
    </citation>
    <scope>NUCLEOTIDE SEQUENCE</scope>
    <source>
        <strain evidence="1">BECK_S127</strain>
    </source>
</reference>